<evidence type="ECO:0000256" key="5">
    <source>
        <dbReference type="ARBA" id="ARBA00022801"/>
    </source>
</evidence>
<evidence type="ECO:0000259" key="7">
    <source>
        <dbReference type="Pfam" id="PF17917"/>
    </source>
</evidence>
<keyword evidence="8" id="KW-1185">Reference proteome</keyword>
<dbReference type="GO" id="GO:0003964">
    <property type="term" value="F:RNA-directed DNA polymerase activity"/>
    <property type="evidence" value="ECO:0007669"/>
    <property type="project" value="UniProtKB-KW"/>
</dbReference>
<dbReference type="InterPro" id="IPR050951">
    <property type="entry name" value="Retrovirus_Pol_polyprotein"/>
</dbReference>
<dbReference type="RefSeq" id="XP_048270222.1">
    <property type="nucleotide sequence ID" value="XM_048414265.1"/>
</dbReference>
<evidence type="ECO:0000256" key="1">
    <source>
        <dbReference type="ARBA" id="ARBA00022679"/>
    </source>
</evidence>
<dbReference type="GO" id="GO:0004519">
    <property type="term" value="F:endonuclease activity"/>
    <property type="evidence" value="ECO:0007669"/>
    <property type="project" value="UniProtKB-KW"/>
</dbReference>
<reference evidence="9" key="1">
    <citation type="submission" date="2025-08" db="UniProtKB">
        <authorList>
            <consortium name="RefSeq"/>
        </authorList>
    </citation>
    <scope>IDENTIFICATION</scope>
</reference>
<dbReference type="GO" id="GO:0016787">
    <property type="term" value="F:hydrolase activity"/>
    <property type="evidence" value="ECO:0007669"/>
    <property type="project" value="UniProtKB-KW"/>
</dbReference>
<keyword evidence="5" id="KW-0378">Hydrolase</keyword>
<evidence type="ECO:0000256" key="4">
    <source>
        <dbReference type="ARBA" id="ARBA00022759"/>
    </source>
</evidence>
<protein>
    <submittedName>
        <fullName evidence="9">Uncharacterized protein LOC125387111</fullName>
    </submittedName>
</protein>
<dbReference type="InterPro" id="IPR041373">
    <property type="entry name" value="RT_RNaseH"/>
</dbReference>
<dbReference type="InterPro" id="IPR043502">
    <property type="entry name" value="DNA/RNA_pol_sf"/>
</dbReference>
<evidence type="ECO:0000313" key="9">
    <source>
        <dbReference type="RefSeq" id="XP_048270222.1"/>
    </source>
</evidence>
<dbReference type="AlphaFoldDB" id="A0A9C6T0A4"/>
<gene>
    <name evidence="9" type="primary">LOC125387111</name>
</gene>
<evidence type="ECO:0000313" key="8">
    <source>
        <dbReference type="Proteomes" id="UP000835206"/>
    </source>
</evidence>
<dbReference type="Proteomes" id="UP000835206">
    <property type="component" value="Unplaced"/>
</dbReference>
<keyword evidence="2" id="KW-0548">Nucleotidyltransferase</keyword>
<accession>A0A9C6T0A4</accession>
<keyword evidence="4" id="KW-0255">Endonuclease</keyword>
<keyword evidence="6" id="KW-0695">RNA-directed DNA polymerase</keyword>
<keyword evidence="1" id="KW-0808">Transferase</keyword>
<evidence type="ECO:0000256" key="6">
    <source>
        <dbReference type="ARBA" id="ARBA00022918"/>
    </source>
</evidence>
<dbReference type="SUPFAM" id="SSF56672">
    <property type="entry name" value="DNA/RNA polymerases"/>
    <property type="match status" value="1"/>
</dbReference>
<name>A0A9C6T0A4_BOMTE</name>
<dbReference type="OrthoDB" id="7687667at2759"/>
<dbReference type="PANTHER" id="PTHR37984">
    <property type="entry name" value="PROTEIN CBG26694"/>
    <property type="match status" value="1"/>
</dbReference>
<dbReference type="GeneID" id="125387111"/>
<evidence type="ECO:0000256" key="3">
    <source>
        <dbReference type="ARBA" id="ARBA00022722"/>
    </source>
</evidence>
<dbReference type="PANTHER" id="PTHR37984:SF5">
    <property type="entry name" value="PROTEIN NYNRIN-LIKE"/>
    <property type="match status" value="1"/>
</dbReference>
<sequence length="162" mass="18742">MHKDDGKNRVVEYYSKKTSSAESRYHSYDIETLAVVNAVKRYHHYLHGREFIVATNCNSMKVIVIPSNKLNLDDKVIQIVGLLRKFNFDVMYREGKHVDFHSRNSIYTTGKLSGQSDLKEYVIVLVDVFTKFVYLYHVRKIDYLGIIKALKSPIFFSAVLAG</sequence>
<evidence type="ECO:0000256" key="2">
    <source>
        <dbReference type="ARBA" id="ARBA00022695"/>
    </source>
</evidence>
<keyword evidence="3" id="KW-0540">Nuclease</keyword>
<proteinExistence type="predicted"/>
<dbReference type="KEGG" id="bter:125387111"/>
<feature type="domain" description="Reverse transcriptase RNase H-like" evidence="7">
    <location>
        <begin position="3"/>
        <end position="83"/>
    </location>
</feature>
<organism evidence="8 9">
    <name type="scientific">Bombus terrestris</name>
    <name type="common">Buff-tailed bumblebee</name>
    <name type="synonym">Apis terrestris</name>
    <dbReference type="NCBI Taxonomy" id="30195"/>
    <lineage>
        <taxon>Eukaryota</taxon>
        <taxon>Metazoa</taxon>
        <taxon>Ecdysozoa</taxon>
        <taxon>Arthropoda</taxon>
        <taxon>Hexapoda</taxon>
        <taxon>Insecta</taxon>
        <taxon>Pterygota</taxon>
        <taxon>Neoptera</taxon>
        <taxon>Endopterygota</taxon>
        <taxon>Hymenoptera</taxon>
        <taxon>Apocrita</taxon>
        <taxon>Aculeata</taxon>
        <taxon>Apoidea</taxon>
        <taxon>Anthophila</taxon>
        <taxon>Apidae</taxon>
        <taxon>Bombus</taxon>
        <taxon>Bombus</taxon>
    </lineage>
</organism>
<dbReference type="Pfam" id="PF17917">
    <property type="entry name" value="RT_RNaseH"/>
    <property type="match status" value="1"/>
</dbReference>